<dbReference type="SUPFAM" id="SSF56935">
    <property type="entry name" value="Porins"/>
    <property type="match status" value="1"/>
</dbReference>
<dbReference type="RefSeq" id="WP_207689372.1">
    <property type="nucleotide sequence ID" value="NZ_CP061799.1"/>
</dbReference>
<protein>
    <submittedName>
        <fullName evidence="3">Porin domain-containing protein</fullName>
    </submittedName>
</protein>
<dbReference type="Gene3D" id="2.40.160.10">
    <property type="entry name" value="Porin"/>
    <property type="match status" value="1"/>
</dbReference>
<sequence>MKKIAICIFALCFAGNVYAYDLNKIQIHGFISQGYLQTDNNDFYYAKTEDGTFQFNEMGINFTTELTEQLRVGVQFLSRDLGELGNNDVDIDWAFADYRYQNWLGLRAGRIKRPFGFYNRSRDIDAARTFVMLPPMVYDDVERDSVSATIGIGIYGYLPYGFSYELQYGTMKMDEDGGEASNAAWLLNTLINNVIVGNCFSAALEWVTPLEGLTLSGTAYDLTDNVTFETSMGKLDVDATHYVASAEYTYDRLTLAAEYRYYPMEFTLNDNVKIADQTIEAWYISASYELTDWFTLGSYYGEIYSDKDDRDGDKYKARGLPGALAWRKDLALTTRFDINDYWVFKLEGHMMNGLAQVTTPPNEADEDWFLFAAKMTFSF</sequence>
<evidence type="ECO:0000313" key="3">
    <source>
        <dbReference type="EMBL" id="QTA83544.1"/>
    </source>
</evidence>
<dbReference type="Pfam" id="PF13609">
    <property type="entry name" value="Porin_4"/>
    <property type="match status" value="1"/>
</dbReference>
<feature type="chain" id="PRO_5037813062" evidence="1">
    <location>
        <begin position="20"/>
        <end position="379"/>
    </location>
</feature>
<keyword evidence="4" id="KW-1185">Reference proteome</keyword>
<dbReference type="InterPro" id="IPR023614">
    <property type="entry name" value="Porin_dom_sf"/>
</dbReference>
<dbReference type="AlphaFoldDB" id="A0A975BE80"/>
<reference evidence="3" key="1">
    <citation type="journal article" date="2021" name="Microb. Physiol.">
        <title>Proteogenomic Insights into the Physiology of Marine, Sulfate-Reducing, Filamentous Desulfonema limicola and Desulfonema magnum.</title>
        <authorList>
            <person name="Schnaars V."/>
            <person name="Wohlbrand L."/>
            <person name="Scheve S."/>
            <person name="Hinrichs C."/>
            <person name="Reinhardt R."/>
            <person name="Rabus R."/>
        </authorList>
    </citation>
    <scope>NUCLEOTIDE SEQUENCE</scope>
    <source>
        <strain evidence="3">5ac10</strain>
    </source>
</reference>
<feature type="signal peptide" evidence="1">
    <location>
        <begin position="1"/>
        <end position="19"/>
    </location>
</feature>
<gene>
    <name evidence="3" type="ORF">dnl_59570</name>
</gene>
<evidence type="ECO:0000256" key="1">
    <source>
        <dbReference type="SAM" id="SignalP"/>
    </source>
</evidence>
<organism evidence="3 4">
    <name type="scientific">Desulfonema limicola</name>
    <dbReference type="NCBI Taxonomy" id="45656"/>
    <lineage>
        <taxon>Bacteria</taxon>
        <taxon>Pseudomonadati</taxon>
        <taxon>Thermodesulfobacteriota</taxon>
        <taxon>Desulfobacteria</taxon>
        <taxon>Desulfobacterales</taxon>
        <taxon>Desulfococcaceae</taxon>
        <taxon>Desulfonema</taxon>
    </lineage>
</organism>
<name>A0A975BE80_9BACT</name>
<feature type="domain" description="Porin" evidence="2">
    <location>
        <begin position="12"/>
        <end position="316"/>
    </location>
</feature>
<dbReference type="KEGG" id="dli:dnl_59570"/>
<dbReference type="EMBL" id="CP061799">
    <property type="protein sequence ID" value="QTA83544.1"/>
    <property type="molecule type" value="Genomic_DNA"/>
</dbReference>
<evidence type="ECO:0000313" key="4">
    <source>
        <dbReference type="Proteomes" id="UP000663720"/>
    </source>
</evidence>
<evidence type="ECO:0000259" key="2">
    <source>
        <dbReference type="Pfam" id="PF13609"/>
    </source>
</evidence>
<dbReference type="GO" id="GO:0016020">
    <property type="term" value="C:membrane"/>
    <property type="evidence" value="ECO:0007669"/>
    <property type="project" value="InterPro"/>
</dbReference>
<proteinExistence type="predicted"/>
<dbReference type="Proteomes" id="UP000663720">
    <property type="component" value="Chromosome"/>
</dbReference>
<accession>A0A975BE80</accession>
<dbReference type="InterPro" id="IPR033900">
    <property type="entry name" value="Gram_neg_porin_domain"/>
</dbReference>
<keyword evidence="1" id="KW-0732">Signal</keyword>
<dbReference type="GO" id="GO:0015288">
    <property type="term" value="F:porin activity"/>
    <property type="evidence" value="ECO:0007669"/>
    <property type="project" value="InterPro"/>
</dbReference>